<evidence type="ECO:0000313" key="4">
    <source>
        <dbReference type="EMBL" id="MUG73734.1"/>
    </source>
</evidence>
<dbReference type="Pfam" id="PF01841">
    <property type="entry name" value="Transglut_core"/>
    <property type="match status" value="1"/>
</dbReference>
<dbReference type="AlphaFoldDB" id="A0A7X3CW36"/>
<feature type="transmembrane region" description="Helical" evidence="2">
    <location>
        <begin position="204"/>
        <end position="223"/>
    </location>
</feature>
<dbReference type="Gene3D" id="3.10.620.30">
    <property type="match status" value="1"/>
</dbReference>
<dbReference type="SMART" id="SM00460">
    <property type="entry name" value="TGc"/>
    <property type="match status" value="1"/>
</dbReference>
<dbReference type="InterPro" id="IPR038765">
    <property type="entry name" value="Papain-like_cys_pep_sf"/>
</dbReference>
<feature type="transmembrane region" description="Helical" evidence="2">
    <location>
        <begin position="228"/>
        <end position="245"/>
    </location>
</feature>
<dbReference type="RefSeq" id="WP_155615698.1">
    <property type="nucleotide sequence ID" value="NZ_WNZX01000031.1"/>
</dbReference>
<name>A0A7X3CW36_9BACL</name>
<dbReference type="SUPFAM" id="SSF54001">
    <property type="entry name" value="Cysteine proteinases"/>
    <property type="match status" value="1"/>
</dbReference>
<dbReference type="PANTHER" id="PTHR42736">
    <property type="entry name" value="PROTEIN-GLUTAMINE GAMMA-GLUTAMYLTRANSFERASE"/>
    <property type="match status" value="1"/>
</dbReference>
<dbReference type="InterPro" id="IPR002931">
    <property type="entry name" value="Transglutaminase-like"/>
</dbReference>
<evidence type="ECO:0000259" key="3">
    <source>
        <dbReference type="SMART" id="SM00460"/>
    </source>
</evidence>
<feature type="transmembrane region" description="Helical" evidence="2">
    <location>
        <begin position="732"/>
        <end position="751"/>
    </location>
</feature>
<keyword evidence="5" id="KW-1185">Reference proteome</keyword>
<dbReference type="InterPro" id="IPR052901">
    <property type="entry name" value="Bact_TGase-like"/>
</dbReference>
<keyword evidence="2" id="KW-0812">Transmembrane</keyword>
<dbReference type="EMBL" id="WNZX01000031">
    <property type="protein sequence ID" value="MUG73734.1"/>
    <property type="molecule type" value="Genomic_DNA"/>
</dbReference>
<dbReference type="Proteomes" id="UP000450917">
    <property type="component" value="Unassembled WGS sequence"/>
</dbReference>
<evidence type="ECO:0000313" key="5">
    <source>
        <dbReference type="Proteomes" id="UP000450917"/>
    </source>
</evidence>
<keyword evidence="2" id="KW-1133">Transmembrane helix</keyword>
<feature type="region of interest" description="Disordered" evidence="1">
    <location>
        <begin position="1"/>
        <end position="21"/>
    </location>
</feature>
<feature type="transmembrane region" description="Helical" evidence="2">
    <location>
        <begin position="121"/>
        <end position="139"/>
    </location>
</feature>
<organism evidence="4 5">
    <name type="scientific">Paenibacillus validus</name>
    <dbReference type="NCBI Taxonomy" id="44253"/>
    <lineage>
        <taxon>Bacteria</taxon>
        <taxon>Bacillati</taxon>
        <taxon>Bacillota</taxon>
        <taxon>Bacilli</taxon>
        <taxon>Bacillales</taxon>
        <taxon>Paenibacillaceae</taxon>
        <taxon>Paenibacillus</taxon>
    </lineage>
</organism>
<feature type="domain" description="Transglutaminase-like" evidence="3">
    <location>
        <begin position="583"/>
        <end position="661"/>
    </location>
</feature>
<feature type="transmembrane region" description="Helical" evidence="2">
    <location>
        <begin position="146"/>
        <end position="164"/>
    </location>
</feature>
<proteinExistence type="predicted"/>
<evidence type="ECO:0000256" key="2">
    <source>
        <dbReference type="SAM" id="Phobius"/>
    </source>
</evidence>
<reference evidence="4 5" key="1">
    <citation type="submission" date="2019-11" db="EMBL/GenBank/DDBJ databases">
        <title>Draft genome sequences of five Paenibacillus species of dairy origin.</title>
        <authorList>
            <person name="Olajide A.M."/>
            <person name="Chen S."/>
            <person name="Lapointe G."/>
        </authorList>
    </citation>
    <scope>NUCLEOTIDE SEQUENCE [LARGE SCALE GENOMIC DNA]</scope>
    <source>
        <strain evidence="4 5">2CS3</strain>
    </source>
</reference>
<comment type="caution">
    <text evidence="4">The sequence shown here is derived from an EMBL/GenBank/DDBJ whole genome shotgun (WGS) entry which is preliminary data.</text>
</comment>
<protein>
    <submittedName>
        <fullName evidence="4">Transglutaminase domain-containing protein</fullName>
    </submittedName>
</protein>
<evidence type="ECO:0000256" key="1">
    <source>
        <dbReference type="SAM" id="MobiDB-lite"/>
    </source>
</evidence>
<accession>A0A7X3CW36</accession>
<dbReference type="PANTHER" id="PTHR42736:SF1">
    <property type="entry name" value="PROTEIN-GLUTAMINE GAMMA-GLUTAMYLTRANSFERASE"/>
    <property type="match status" value="1"/>
</dbReference>
<keyword evidence="2" id="KW-0472">Membrane</keyword>
<gene>
    <name evidence="4" type="ORF">GNP93_24305</name>
</gene>
<feature type="region of interest" description="Disordered" evidence="1">
    <location>
        <begin position="659"/>
        <end position="691"/>
    </location>
</feature>
<sequence>MPHRDIDRLATGGGAGQLPHVENASPTAALASAMPAAPSASVGFSGYSPGLTPQAAYVSPARALASTIPAGPAAADRDPGFAGQTQSEPRASWGEDALLSLLLLLLLLEWLYPLGRLAEVTELYSIAPFVWTFSLFVLIDSFRPSAWAVWPLKAAGIVLFTAWLHHGQAFPNAEEWAIWGRELAIDWSEGLQGRLGAWEPATRTLLFTTGWAFFISVVQSLVLDRRSMFWLVLMTLAVPILMQTAFGLDALGSVCRCLAIGLLLQLLLQPGRLRRWLAETGTPPAAGGAPADSRTAPIAAQGVWMPGLLLLAASLAAGGLGVLLHPQQAQPPDWLAYMRTWEEHLANGYRAGASDSVARTGYGADDSLLGLPLRTDPGVAFTAVTERLTYWRGEAKSRYTGQGWTEPEPTMLQSRLGEPTPELAASSAYTAVIQEVALADSTLNRFLLAGGTITRVDALQTARGQAIPVDWVWKQAETDRYVMPALTDPLSFYRLEARVLTDRSMLQRDAGTDYPAAVRERFLQLPEALPERVRGLARQITQQAETPYAKADAIERYLREHYAYRTDNTRPAATGEDLVDRFLFEQRAGYCDHFSTAMIVLLRASGVPARWVKGFTPGEVVASEKLDDRTRYHVQVRQQDAHAWVEVYFPTAGWAPFEPTPGFNGESVPPTPHTGTAGAGTEGQPSSNRWTAGAAERMQAAYRDLAASLDMLGGRAKAAWGGVSARLTRPTLAAAAVIAGAGALLALGLTAGSRQLRTAAAEQARPAAAPSCSAGLLHGLRRLSAHRLGERFWRRLQRTYGPAAPAQTLREYAASRACLSEAHRQALVRFTRLLEAQRYADPYASSPAPVSRQALRDAWLQLRRSRKA</sequence>